<organism evidence="10 11">
    <name type="scientific">Facklamia hominis CCUG 36813</name>
    <dbReference type="NCBI Taxonomy" id="883111"/>
    <lineage>
        <taxon>Bacteria</taxon>
        <taxon>Bacillati</taxon>
        <taxon>Bacillota</taxon>
        <taxon>Bacilli</taxon>
        <taxon>Lactobacillales</taxon>
        <taxon>Aerococcaceae</taxon>
        <taxon>Facklamia</taxon>
    </lineage>
</organism>
<evidence type="ECO:0000256" key="9">
    <source>
        <dbReference type="HAMAP-Rule" id="MF_01471"/>
    </source>
</evidence>
<evidence type="ECO:0000256" key="6">
    <source>
        <dbReference type="ARBA" id="ARBA00022801"/>
    </source>
</evidence>
<dbReference type="NCBIfam" id="TIGR01573">
    <property type="entry name" value="cas2"/>
    <property type="match status" value="1"/>
</dbReference>
<feature type="binding site" evidence="9">
    <location>
        <position position="8"/>
    </location>
    <ligand>
        <name>Mg(2+)</name>
        <dbReference type="ChEBI" id="CHEBI:18420"/>
        <note>catalytic</note>
    </ligand>
</feature>
<dbReference type="AlphaFoldDB" id="K1LCS4"/>
<dbReference type="GO" id="GO:0043571">
    <property type="term" value="P:maintenance of CRISPR repeat elements"/>
    <property type="evidence" value="ECO:0007669"/>
    <property type="project" value="UniProtKB-UniRule"/>
</dbReference>
<dbReference type="Gene3D" id="3.30.70.240">
    <property type="match status" value="1"/>
</dbReference>
<dbReference type="PATRIC" id="fig|883111.3.peg.620"/>
<keyword evidence="11" id="KW-1185">Reference proteome</keyword>
<evidence type="ECO:0000256" key="2">
    <source>
        <dbReference type="ARBA" id="ARBA00009959"/>
    </source>
</evidence>
<keyword evidence="3 9" id="KW-0540">Nuclease</keyword>
<dbReference type="STRING" id="883111.HMPREF9706_00615"/>
<comment type="similarity">
    <text evidence="2 9">Belongs to the CRISPR-associated endoribonuclease Cas2 protein family.</text>
</comment>
<protein>
    <recommendedName>
        <fullName evidence="9">CRISPR-associated endoribonuclease Cas2</fullName>
        <ecNumber evidence="9">3.1.-.-</ecNumber>
    </recommendedName>
</protein>
<dbReference type="GO" id="GO:0004521">
    <property type="term" value="F:RNA endonuclease activity"/>
    <property type="evidence" value="ECO:0007669"/>
    <property type="project" value="InterPro"/>
</dbReference>
<evidence type="ECO:0000256" key="3">
    <source>
        <dbReference type="ARBA" id="ARBA00022722"/>
    </source>
</evidence>
<dbReference type="OrthoDB" id="9791737at2"/>
<keyword evidence="5 9" id="KW-0255">Endonuclease</keyword>
<evidence type="ECO:0000256" key="8">
    <source>
        <dbReference type="ARBA" id="ARBA00023118"/>
    </source>
</evidence>
<evidence type="ECO:0000256" key="7">
    <source>
        <dbReference type="ARBA" id="ARBA00022842"/>
    </source>
</evidence>
<dbReference type="InterPro" id="IPR021127">
    <property type="entry name" value="CRISPR_associated_Cas2"/>
</dbReference>
<dbReference type="GO" id="GO:0051607">
    <property type="term" value="P:defense response to virus"/>
    <property type="evidence" value="ECO:0007669"/>
    <property type="project" value="UniProtKB-UniRule"/>
</dbReference>
<evidence type="ECO:0000256" key="4">
    <source>
        <dbReference type="ARBA" id="ARBA00022723"/>
    </source>
</evidence>
<evidence type="ECO:0000256" key="5">
    <source>
        <dbReference type="ARBA" id="ARBA00022759"/>
    </source>
</evidence>
<reference evidence="10 11" key="1">
    <citation type="submission" date="2012-07" db="EMBL/GenBank/DDBJ databases">
        <title>The Genome Sequence of Facklamia hominis CCUG 36813.</title>
        <authorList>
            <consortium name="The Broad Institute Genome Sequencing Platform"/>
            <person name="Earl A."/>
            <person name="Ward D."/>
            <person name="Feldgarden M."/>
            <person name="Gevers D."/>
            <person name="Huys G."/>
            <person name="Walker B."/>
            <person name="Young S.K."/>
            <person name="Zeng Q."/>
            <person name="Gargeya S."/>
            <person name="Fitzgerald M."/>
            <person name="Haas B."/>
            <person name="Abouelleil A."/>
            <person name="Alvarado L."/>
            <person name="Arachchi H.M."/>
            <person name="Berlin A.M."/>
            <person name="Chapman S.B."/>
            <person name="Goldberg J."/>
            <person name="Griggs A."/>
            <person name="Gujja S."/>
            <person name="Hansen M."/>
            <person name="Howarth C."/>
            <person name="Imamovic A."/>
            <person name="Larimer J."/>
            <person name="McCowen C."/>
            <person name="Montmayeur A."/>
            <person name="Murphy C."/>
            <person name="Neiman D."/>
            <person name="Pearson M."/>
            <person name="Priest M."/>
            <person name="Roberts A."/>
            <person name="Saif S."/>
            <person name="Shea T."/>
            <person name="Sisk P."/>
            <person name="Sykes S."/>
            <person name="Wortman J."/>
            <person name="Nusbaum C."/>
            <person name="Birren B."/>
        </authorList>
    </citation>
    <scope>NUCLEOTIDE SEQUENCE [LARGE SCALE GENOMIC DNA]</scope>
    <source>
        <strain evidence="10 11">CCUG 36813</strain>
    </source>
</reference>
<dbReference type="HAMAP" id="MF_01471">
    <property type="entry name" value="Cas2"/>
    <property type="match status" value="1"/>
</dbReference>
<comment type="caution">
    <text evidence="10">The sequence shown here is derived from an EMBL/GenBank/DDBJ whole genome shotgun (WGS) entry which is preliminary data.</text>
</comment>
<evidence type="ECO:0000313" key="11">
    <source>
        <dbReference type="Proteomes" id="UP000004465"/>
    </source>
</evidence>
<dbReference type="HOGENOM" id="CLU_150500_1_0_9"/>
<evidence type="ECO:0000256" key="1">
    <source>
        <dbReference type="ARBA" id="ARBA00001946"/>
    </source>
</evidence>
<comment type="cofactor">
    <cofactor evidence="1 9">
        <name>Mg(2+)</name>
        <dbReference type="ChEBI" id="CHEBI:18420"/>
    </cofactor>
</comment>
<keyword evidence="4 9" id="KW-0479">Metal-binding</keyword>
<dbReference type="GO" id="GO:0016787">
    <property type="term" value="F:hydrolase activity"/>
    <property type="evidence" value="ECO:0007669"/>
    <property type="project" value="UniProtKB-KW"/>
</dbReference>
<dbReference type="Pfam" id="PF09827">
    <property type="entry name" value="CRISPR_Cas2"/>
    <property type="match status" value="1"/>
</dbReference>
<comment type="function">
    <text evidence="9">CRISPR (clustered regularly interspaced short palindromic repeat), is an adaptive immune system that provides protection against mobile genetic elements (viruses, transposable elements and conjugative plasmids). CRISPR clusters contain sequences complementary to antecedent mobile elements and target invading nucleic acids. CRISPR clusters are transcribed and processed into CRISPR RNA (crRNA). Functions as a ssRNA-specific endoribonuclease. Involved in the integration of spacer DNA into the CRISPR cassette.</text>
</comment>
<dbReference type="EC" id="3.1.-.-" evidence="9"/>
<dbReference type="EMBL" id="AGZD01000007">
    <property type="protein sequence ID" value="EKB54425.1"/>
    <property type="molecule type" value="Genomic_DNA"/>
</dbReference>
<dbReference type="GO" id="GO:0046872">
    <property type="term" value="F:metal ion binding"/>
    <property type="evidence" value="ECO:0007669"/>
    <property type="project" value="UniProtKB-UniRule"/>
</dbReference>
<keyword evidence="6 9" id="KW-0378">Hydrolase</keyword>
<evidence type="ECO:0000313" key="10">
    <source>
        <dbReference type="EMBL" id="EKB54425.1"/>
    </source>
</evidence>
<keyword evidence="8 9" id="KW-0051">Antiviral defense</keyword>
<dbReference type="RefSeq" id="WP_006907932.1">
    <property type="nucleotide sequence ID" value="NZ_JH932292.1"/>
</dbReference>
<dbReference type="Proteomes" id="UP000004465">
    <property type="component" value="Unassembled WGS sequence"/>
</dbReference>
<dbReference type="InterPro" id="IPR019199">
    <property type="entry name" value="Virulence_VapD/CRISPR_Cas2"/>
</dbReference>
<keyword evidence="7 9" id="KW-0460">Magnesium</keyword>
<proteinExistence type="inferred from homology"/>
<dbReference type="SUPFAM" id="SSF143430">
    <property type="entry name" value="TTP0101/SSO1404-like"/>
    <property type="match status" value="1"/>
</dbReference>
<accession>K1LCS4</accession>
<name>K1LCS4_9LACT</name>
<gene>
    <name evidence="9" type="primary">cas2</name>
    <name evidence="10" type="ORF">HMPREF9706_00615</name>
</gene>
<sequence>MQLLCLFDLPTETKAEQRSYRIFRKALIEHGFQMIQYSVYSRALPNRSALKKYEAILKRYAPLNGNIRLLYVTERQYDEMILLIGSKSRQEEVVGCRKLVVI</sequence>
<comment type="subunit">
    <text evidence="9">Homodimer, forms a heterotetramer with a Cas1 homodimer.</text>
</comment>